<gene>
    <name evidence="2" type="ORF">BMF94_6617</name>
</gene>
<protein>
    <submittedName>
        <fullName evidence="2">Uncharacterized protein</fullName>
    </submittedName>
</protein>
<reference evidence="2 3" key="1">
    <citation type="journal article" date="2018" name="Front. Microbiol.">
        <title>Prospects for Fungal Bioremediation of Acidic Radioactive Waste Sites: Characterization and Genome Sequence of Rhodotorula taiwanensis MD1149.</title>
        <authorList>
            <person name="Tkavc R."/>
            <person name="Matrosova V.Y."/>
            <person name="Grichenko O.E."/>
            <person name="Gostincar C."/>
            <person name="Volpe R.P."/>
            <person name="Klimenkova P."/>
            <person name="Gaidamakova E.K."/>
            <person name="Zhou C.E."/>
            <person name="Stewart B.J."/>
            <person name="Lyman M.G."/>
            <person name="Malfatti S.A."/>
            <person name="Rubinfeld B."/>
            <person name="Courtot M."/>
            <person name="Singh J."/>
            <person name="Dalgard C.L."/>
            <person name="Hamilton T."/>
            <person name="Frey K.G."/>
            <person name="Gunde-Cimerman N."/>
            <person name="Dugan L."/>
            <person name="Daly M.J."/>
        </authorList>
    </citation>
    <scope>NUCLEOTIDE SEQUENCE [LARGE SCALE GENOMIC DNA]</scope>
    <source>
        <strain evidence="2 3">MD1149</strain>
    </source>
</reference>
<dbReference type="OrthoDB" id="2528749at2759"/>
<keyword evidence="1" id="KW-1133">Transmembrane helix</keyword>
<keyword evidence="1" id="KW-0472">Membrane</keyword>
<feature type="transmembrane region" description="Helical" evidence="1">
    <location>
        <begin position="77"/>
        <end position="99"/>
    </location>
</feature>
<evidence type="ECO:0000313" key="3">
    <source>
        <dbReference type="Proteomes" id="UP000237144"/>
    </source>
</evidence>
<dbReference type="EMBL" id="PJQD01000122">
    <property type="protein sequence ID" value="POY70337.1"/>
    <property type="molecule type" value="Genomic_DNA"/>
</dbReference>
<evidence type="ECO:0000313" key="2">
    <source>
        <dbReference type="EMBL" id="POY70337.1"/>
    </source>
</evidence>
<feature type="transmembrane region" description="Helical" evidence="1">
    <location>
        <begin position="221"/>
        <end position="246"/>
    </location>
</feature>
<evidence type="ECO:0000256" key="1">
    <source>
        <dbReference type="SAM" id="Phobius"/>
    </source>
</evidence>
<keyword evidence="3" id="KW-1185">Reference proteome</keyword>
<keyword evidence="1" id="KW-0812">Transmembrane</keyword>
<dbReference type="AlphaFoldDB" id="A0A2S5B0N5"/>
<sequence length="320" mass="35512">MSVLSQPSPAYLPAATATPALAFTPANADSPTKESYFLYGPPTPPPPFEAVEPSPAKRSRKRWPSLRRLDWTTAQTVWWAAVPLVLYAIAIALALAVFLSTNASFPFMSVVQQSGTGRLDYYVLNSCATAPGSETRHCQPPAIFADFLPSLTRISSYLPGLAAVKLPFYSHQTTAIFLSSTVLLGASFLVYLTLWTLVYFPRTRVLPALYVRFARYYARRLFDLVGALVFVSFILHVTIGLGYQLYLIGFRDDFARWLQFGAYSLGSKDVDWVARLGKGFNLVWVGCTCEALLVIAIKVSLHNGLDERVEWPDGDSKEQY</sequence>
<feature type="transmembrane region" description="Helical" evidence="1">
    <location>
        <begin position="175"/>
        <end position="200"/>
    </location>
</feature>
<name>A0A2S5B0N5_9BASI</name>
<comment type="caution">
    <text evidence="2">The sequence shown here is derived from an EMBL/GenBank/DDBJ whole genome shotgun (WGS) entry which is preliminary data.</text>
</comment>
<accession>A0A2S5B0N5</accession>
<dbReference type="Proteomes" id="UP000237144">
    <property type="component" value="Unassembled WGS sequence"/>
</dbReference>
<organism evidence="2 3">
    <name type="scientific">Rhodotorula taiwanensis</name>
    <dbReference type="NCBI Taxonomy" id="741276"/>
    <lineage>
        <taxon>Eukaryota</taxon>
        <taxon>Fungi</taxon>
        <taxon>Dikarya</taxon>
        <taxon>Basidiomycota</taxon>
        <taxon>Pucciniomycotina</taxon>
        <taxon>Microbotryomycetes</taxon>
        <taxon>Sporidiobolales</taxon>
        <taxon>Sporidiobolaceae</taxon>
        <taxon>Rhodotorula</taxon>
    </lineage>
</organism>
<proteinExistence type="predicted"/>